<dbReference type="AlphaFoldDB" id="A0A8J7CBK2"/>
<reference evidence="2" key="1">
    <citation type="submission" date="2020-10" db="EMBL/GenBank/DDBJ databases">
        <title>Genome sequence of the unusual species of purple photosynthetic bacteria, Phaeovibrio sulfidiphilus DSM 23193, type strain.</title>
        <authorList>
            <person name="Kyndt J.A."/>
            <person name="Meyer T.E."/>
        </authorList>
    </citation>
    <scope>NUCLEOTIDE SEQUENCE</scope>
    <source>
        <strain evidence="2">DSM 23193</strain>
    </source>
</reference>
<accession>A0A8J7CBK2</accession>
<dbReference type="RefSeq" id="WP_192533127.1">
    <property type="nucleotide sequence ID" value="NZ_JACZHT010000001.1"/>
</dbReference>
<comment type="caution">
    <text evidence="2">The sequence shown here is derived from an EMBL/GenBank/DDBJ whole genome shotgun (WGS) entry which is preliminary data.</text>
</comment>
<evidence type="ECO:0000256" key="1">
    <source>
        <dbReference type="SAM" id="MobiDB-lite"/>
    </source>
</evidence>
<proteinExistence type="predicted"/>
<protein>
    <submittedName>
        <fullName evidence="2">DUF333 domain-containing protein</fullName>
    </submittedName>
</protein>
<dbReference type="PROSITE" id="PS51257">
    <property type="entry name" value="PROKAR_LIPOPROTEIN"/>
    <property type="match status" value="1"/>
</dbReference>
<dbReference type="InterPro" id="IPR005590">
    <property type="entry name" value="DUF333"/>
</dbReference>
<dbReference type="EMBL" id="JACZHT010000001">
    <property type="protein sequence ID" value="MBE1236258.1"/>
    <property type="molecule type" value="Genomic_DNA"/>
</dbReference>
<name>A0A8J7CBK2_9PROT</name>
<sequence>MKKAVMIIGAALLLTACDSGETKSNEDAEKAVGMPNPAYTYCIEEKGGKVENRPAESGDLAICILPDGTEIEVWELFRQEHPQPDADGGETGDQDGDGDSK</sequence>
<keyword evidence="3" id="KW-1185">Reference proteome</keyword>
<evidence type="ECO:0000313" key="2">
    <source>
        <dbReference type="EMBL" id="MBE1236258.1"/>
    </source>
</evidence>
<feature type="region of interest" description="Disordered" evidence="1">
    <location>
        <begin position="78"/>
        <end position="101"/>
    </location>
</feature>
<dbReference type="PANTHER" id="PTHR38008:SF2">
    <property type="entry name" value="HEMOLYSIN"/>
    <property type="match status" value="1"/>
</dbReference>
<feature type="compositionally biased region" description="Acidic residues" evidence="1">
    <location>
        <begin position="87"/>
        <end position="101"/>
    </location>
</feature>
<dbReference type="Pfam" id="PF03891">
    <property type="entry name" value="DUF333"/>
    <property type="match status" value="1"/>
</dbReference>
<evidence type="ECO:0000313" key="3">
    <source>
        <dbReference type="Proteomes" id="UP000631034"/>
    </source>
</evidence>
<gene>
    <name evidence="2" type="ORF">IHV25_01125</name>
</gene>
<dbReference type="Proteomes" id="UP000631034">
    <property type="component" value="Unassembled WGS sequence"/>
</dbReference>
<dbReference type="PANTHER" id="PTHR38008">
    <property type="entry name" value="HEMOLYSIN-RELATED"/>
    <property type="match status" value="1"/>
</dbReference>
<organism evidence="2 3">
    <name type="scientific">Phaeovibrio sulfidiphilus</name>
    <dbReference type="NCBI Taxonomy" id="1220600"/>
    <lineage>
        <taxon>Bacteria</taxon>
        <taxon>Pseudomonadati</taxon>
        <taxon>Pseudomonadota</taxon>
        <taxon>Alphaproteobacteria</taxon>
        <taxon>Rhodospirillales</taxon>
        <taxon>Rhodospirillaceae</taxon>
        <taxon>Phaeovibrio</taxon>
    </lineage>
</organism>